<proteinExistence type="predicted"/>
<evidence type="ECO:0000313" key="1">
    <source>
        <dbReference type="EMBL" id="QJA55492.1"/>
    </source>
</evidence>
<organism evidence="2">
    <name type="scientific">viral metagenome</name>
    <dbReference type="NCBI Taxonomy" id="1070528"/>
    <lineage>
        <taxon>unclassified sequences</taxon>
        <taxon>metagenomes</taxon>
        <taxon>organismal metagenomes</taxon>
    </lineage>
</organism>
<protein>
    <submittedName>
        <fullName evidence="2">Uncharacterized protein</fullName>
    </submittedName>
</protein>
<reference evidence="2" key="1">
    <citation type="submission" date="2020-03" db="EMBL/GenBank/DDBJ databases">
        <title>The deep terrestrial virosphere.</title>
        <authorList>
            <person name="Holmfeldt K."/>
            <person name="Nilsson E."/>
            <person name="Simone D."/>
            <person name="Lopez-Fernandez M."/>
            <person name="Wu X."/>
            <person name="de Brujin I."/>
            <person name="Lundin D."/>
            <person name="Andersson A."/>
            <person name="Bertilsson S."/>
            <person name="Dopson M."/>
        </authorList>
    </citation>
    <scope>NUCLEOTIDE SEQUENCE</scope>
    <source>
        <strain evidence="2">MM415A01708</strain>
        <strain evidence="1">MM415B02040</strain>
    </source>
</reference>
<dbReference type="EMBL" id="MT141162">
    <property type="protein sequence ID" value="QJA55492.1"/>
    <property type="molecule type" value="Genomic_DNA"/>
</dbReference>
<dbReference type="EMBL" id="MT142185">
    <property type="protein sequence ID" value="QJA75782.1"/>
    <property type="molecule type" value="Genomic_DNA"/>
</dbReference>
<gene>
    <name evidence="2" type="ORF">MM415A01708_0005</name>
    <name evidence="1" type="ORF">MM415B02040_0011</name>
</gene>
<dbReference type="AlphaFoldDB" id="A0A6M3K379"/>
<sequence>MAKDKGTDKIIRQLKNEYYKNWRKKNPDKVKKAQERYWNKKALEVLSSKEN</sequence>
<accession>A0A6M3K379</accession>
<name>A0A6M3K379_9ZZZZ</name>
<evidence type="ECO:0000313" key="2">
    <source>
        <dbReference type="EMBL" id="QJA75782.1"/>
    </source>
</evidence>